<dbReference type="InterPro" id="IPR004045">
    <property type="entry name" value="Glutathione_S-Trfase_N"/>
</dbReference>
<dbReference type="Pfam" id="PF04399">
    <property type="entry name" value="Glutaredoxin2_C"/>
    <property type="match status" value="1"/>
</dbReference>
<dbReference type="InterPro" id="IPR011901">
    <property type="entry name" value="Grx2"/>
</dbReference>
<dbReference type="InterPro" id="IPR036249">
    <property type="entry name" value="Thioredoxin-like_sf"/>
</dbReference>
<accession>A0A1C3HEY6</accession>
<dbReference type="InterPro" id="IPR011767">
    <property type="entry name" value="GLR_AS"/>
</dbReference>
<dbReference type="AlphaFoldDB" id="A0A1C3HEY6"/>
<gene>
    <name evidence="2" type="primary">grxB</name>
    <name evidence="2" type="ORF">PWN146_02296</name>
</gene>
<reference evidence="2" key="1">
    <citation type="submission" date="2016-05" db="EMBL/GenBank/DDBJ databases">
        <authorList>
            <person name="Cock P.J.A."/>
            <person name="Cock P.J.A."/>
        </authorList>
    </citation>
    <scope>NUCLEOTIDE SEQUENCE</scope>
    <source>
        <strain evidence="2">PWN146_assembly</strain>
    </source>
</reference>
<dbReference type="SFLD" id="SFLDS00019">
    <property type="entry name" value="Glutathione_Transferase_(cytos"/>
    <property type="match status" value="1"/>
</dbReference>
<dbReference type="Gene3D" id="1.20.1050.10">
    <property type="match status" value="1"/>
</dbReference>
<dbReference type="SFLD" id="SFLDG01204">
    <property type="entry name" value="Grx2-like.1"/>
    <property type="match status" value="1"/>
</dbReference>
<dbReference type="SFLD" id="SFLDG01183">
    <property type="entry name" value="Grx2-like"/>
    <property type="match status" value="1"/>
</dbReference>
<dbReference type="SUPFAM" id="SSF52833">
    <property type="entry name" value="Thioredoxin-like"/>
    <property type="match status" value="1"/>
</dbReference>
<dbReference type="CDD" id="cd03199">
    <property type="entry name" value="GST_C_GRX2"/>
    <property type="match status" value="1"/>
</dbReference>
<sequence length="215" mass="23897">MKLFIYDHCPFCVKARMIFGLKRQPIRLVTLLNDDETTPFNLIGTKMVPILIKDDGEAMPESLDIVRYVDSLDGKPVLTGSTNPAIAEWLQQVGDYSAKLLLPRIAHADFEEFATDSARRYFIDKKQAAIGDFAEHLANSADLIAELEADLQALSPLIVSADAVNGELSEDDIHLFPLLRSLSIVAGVALPDNVEAYRNRMAQRSEVPLLLDMEQ</sequence>
<evidence type="ECO:0000259" key="1">
    <source>
        <dbReference type="PROSITE" id="PS50404"/>
    </source>
</evidence>
<dbReference type="Gene3D" id="3.40.30.10">
    <property type="entry name" value="Glutaredoxin"/>
    <property type="match status" value="1"/>
</dbReference>
<dbReference type="SUPFAM" id="SSF47616">
    <property type="entry name" value="GST C-terminal domain-like"/>
    <property type="match status" value="1"/>
</dbReference>
<dbReference type="EMBL" id="LT575490">
    <property type="protein sequence ID" value="SAY43603.1"/>
    <property type="molecule type" value="Genomic_DNA"/>
</dbReference>
<dbReference type="InterPro" id="IPR040079">
    <property type="entry name" value="Glutathione_S-Trfase"/>
</dbReference>
<protein>
    <submittedName>
        <fullName evidence="2">Glutaredoxin-2</fullName>
    </submittedName>
</protein>
<feature type="domain" description="GST N-terminal" evidence="1">
    <location>
        <begin position="1"/>
        <end position="77"/>
    </location>
</feature>
<proteinExistence type="predicted"/>
<dbReference type="PROSITE" id="PS50404">
    <property type="entry name" value="GST_NTER"/>
    <property type="match status" value="1"/>
</dbReference>
<name>A0A1C3HEY6_SERMA</name>
<dbReference type="Pfam" id="PF13417">
    <property type="entry name" value="GST_N_3"/>
    <property type="match status" value="1"/>
</dbReference>
<dbReference type="CDD" id="cd03037">
    <property type="entry name" value="GST_N_GRX2"/>
    <property type="match status" value="1"/>
</dbReference>
<dbReference type="InterPro" id="IPR007494">
    <property type="entry name" value="Glutaredoxin2_C"/>
</dbReference>
<dbReference type="InterPro" id="IPR036282">
    <property type="entry name" value="Glutathione-S-Trfase_C_sf"/>
</dbReference>
<dbReference type="PROSITE" id="PS00195">
    <property type="entry name" value="GLUTAREDOXIN_1"/>
    <property type="match status" value="1"/>
</dbReference>
<evidence type="ECO:0000313" key="2">
    <source>
        <dbReference type="EMBL" id="SAY43603.1"/>
    </source>
</evidence>
<dbReference type="GO" id="GO:0005829">
    <property type="term" value="C:cytosol"/>
    <property type="evidence" value="ECO:0007669"/>
    <property type="project" value="InterPro"/>
</dbReference>
<organism evidence="2">
    <name type="scientific">Serratia marcescens</name>
    <dbReference type="NCBI Taxonomy" id="615"/>
    <lineage>
        <taxon>Bacteria</taxon>
        <taxon>Pseudomonadati</taxon>
        <taxon>Pseudomonadota</taxon>
        <taxon>Gammaproteobacteria</taxon>
        <taxon>Enterobacterales</taxon>
        <taxon>Yersiniaceae</taxon>
        <taxon>Serratia</taxon>
    </lineage>
</organism>
<dbReference type="NCBIfam" id="TIGR02182">
    <property type="entry name" value="GRXB"/>
    <property type="match status" value="1"/>
</dbReference>
<dbReference type="NCBIfam" id="NF007702">
    <property type="entry name" value="PRK10387.1"/>
    <property type="match status" value="1"/>
</dbReference>